<comment type="subcellular location">
    <subcellularLocation>
        <location evidence="1">Plastid</location>
        <location evidence="1">Chloroplast inner membrane</location>
        <topology evidence="1">Multi-pass membrane protein</topology>
    </subcellularLocation>
</comment>
<feature type="transmembrane region" description="Helical" evidence="7">
    <location>
        <begin position="360"/>
        <end position="378"/>
    </location>
</feature>
<name>A0A4P9Y987_9FUNG</name>
<dbReference type="EMBL" id="KZ987735">
    <property type="protein sequence ID" value="RKP15394.1"/>
    <property type="molecule type" value="Genomic_DNA"/>
</dbReference>
<feature type="transmembrane region" description="Helical" evidence="7">
    <location>
        <begin position="274"/>
        <end position="292"/>
    </location>
</feature>
<keyword evidence="6 7" id="KW-0472">Membrane</keyword>
<feature type="transmembrane region" description="Helical" evidence="7">
    <location>
        <begin position="174"/>
        <end position="196"/>
    </location>
</feature>
<dbReference type="Pfam" id="PF00939">
    <property type="entry name" value="Na_sulph_symp"/>
    <property type="match status" value="1"/>
</dbReference>
<accession>A0A4P9Y987</accession>
<dbReference type="InterPro" id="IPR001898">
    <property type="entry name" value="SLC13A/DASS"/>
</dbReference>
<dbReference type="InterPro" id="IPR030676">
    <property type="entry name" value="CitT-rel"/>
</dbReference>
<feature type="transmembrane region" description="Helical" evidence="7">
    <location>
        <begin position="217"/>
        <end position="242"/>
    </location>
</feature>
<keyword evidence="4" id="KW-0934">Plastid</keyword>
<feature type="transmembrane region" description="Helical" evidence="7">
    <location>
        <begin position="410"/>
        <end position="429"/>
    </location>
</feature>
<dbReference type="GO" id="GO:0016020">
    <property type="term" value="C:membrane"/>
    <property type="evidence" value="ECO:0007669"/>
    <property type="project" value="InterPro"/>
</dbReference>
<comment type="similarity">
    <text evidence="2">Belongs to the SLC13A/DASS transporter (TC 2.A.47) family. DIT1 subfamily.</text>
</comment>
<feature type="transmembrane region" description="Helical" evidence="7">
    <location>
        <begin position="299"/>
        <end position="317"/>
    </location>
</feature>
<evidence type="ECO:0000256" key="5">
    <source>
        <dbReference type="ARBA" id="ARBA00022989"/>
    </source>
</evidence>
<evidence type="ECO:0000256" key="7">
    <source>
        <dbReference type="SAM" id="Phobius"/>
    </source>
</evidence>
<dbReference type="GO" id="GO:0022857">
    <property type="term" value="F:transmembrane transporter activity"/>
    <property type="evidence" value="ECO:0007669"/>
    <property type="project" value="InterPro"/>
</dbReference>
<keyword evidence="3 7" id="KW-0812">Transmembrane</keyword>
<gene>
    <name evidence="8" type="ORF">BJ684DRAFT_22276</name>
</gene>
<dbReference type="AlphaFoldDB" id="A0A4P9Y987"/>
<protein>
    <submittedName>
        <fullName evidence="8">Sodium/sulfate symporter</fullName>
    </submittedName>
</protein>
<keyword evidence="4" id="KW-1001">Plastid inner membrane</keyword>
<dbReference type="Proteomes" id="UP000267251">
    <property type="component" value="Unassembled WGS sequence"/>
</dbReference>
<evidence type="ECO:0000256" key="6">
    <source>
        <dbReference type="ARBA" id="ARBA00023136"/>
    </source>
</evidence>
<evidence type="ECO:0000256" key="1">
    <source>
        <dbReference type="ARBA" id="ARBA00004478"/>
    </source>
</evidence>
<dbReference type="NCBIfam" id="TIGR00785">
    <property type="entry name" value="dass"/>
    <property type="match status" value="1"/>
</dbReference>
<evidence type="ECO:0000256" key="3">
    <source>
        <dbReference type="ARBA" id="ARBA00022692"/>
    </source>
</evidence>
<organism evidence="8 9">
    <name type="scientific">Piptocephalis cylindrospora</name>
    <dbReference type="NCBI Taxonomy" id="1907219"/>
    <lineage>
        <taxon>Eukaryota</taxon>
        <taxon>Fungi</taxon>
        <taxon>Fungi incertae sedis</taxon>
        <taxon>Zoopagomycota</taxon>
        <taxon>Zoopagomycotina</taxon>
        <taxon>Zoopagomycetes</taxon>
        <taxon>Zoopagales</taxon>
        <taxon>Piptocephalidaceae</taxon>
        <taxon>Piptocephalis</taxon>
    </lineage>
</organism>
<evidence type="ECO:0000256" key="2">
    <source>
        <dbReference type="ARBA" id="ARBA00007349"/>
    </source>
</evidence>
<evidence type="ECO:0000313" key="9">
    <source>
        <dbReference type="Proteomes" id="UP000267251"/>
    </source>
</evidence>
<feature type="transmembrane region" description="Helical" evidence="7">
    <location>
        <begin position="384"/>
        <end position="403"/>
    </location>
</feature>
<proteinExistence type="inferred from homology"/>
<evidence type="ECO:0000256" key="4">
    <source>
        <dbReference type="ARBA" id="ARBA00022780"/>
    </source>
</evidence>
<dbReference type="OrthoDB" id="1695362at2759"/>
<reference evidence="9" key="1">
    <citation type="journal article" date="2018" name="Nat. Microbiol.">
        <title>Leveraging single-cell genomics to expand the fungal tree of life.</title>
        <authorList>
            <person name="Ahrendt S.R."/>
            <person name="Quandt C.A."/>
            <person name="Ciobanu D."/>
            <person name="Clum A."/>
            <person name="Salamov A."/>
            <person name="Andreopoulos B."/>
            <person name="Cheng J.F."/>
            <person name="Woyke T."/>
            <person name="Pelin A."/>
            <person name="Henrissat B."/>
            <person name="Reynolds N.K."/>
            <person name="Benny G.L."/>
            <person name="Smith M.E."/>
            <person name="James T.Y."/>
            <person name="Grigoriev I.V."/>
        </authorList>
    </citation>
    <scope>NUCLEOTIDE SEQUENCE [LARGE SCALE GENOMIC DNA]</scope>
</reference>
<feature type="transmembrane region" description="Helical" evidence="7">
    <location>
        <begin position="113"/>
        <end position="132"/>
    </location>
</feature>
<sequence length="477" mass="51336">MRVLGTFLGIVTALLTSRYPVGPLVFLVLTLHILTQSFQCHDDQGSSVECRLCGTPRPPGLELTQGEGVYSCRGLDQSLSIALSGFSYDVAWIVFLAFQLGRAVQVTGLGRRLALMIVRFLGSSLLGLGYALSLTELILSPIIPSNTARGGVMMPIAMSISRSLHSLPDHSPRAGIFLSLTAAHANLITSALFLTASVTNPLIVVKAKAILGLEVTWGTWAAGASVPCIILLLATPPLIWIFCGGGRVHTEVKEARGRVREELSEMGWPSVHEILLFIILTSSLVLWGTLPLTGLPPTLIALLAFSALLVTGTMGWAHVVGNAPAWDALFWLGGLLTLVDQLARTGVIDAMGQSLSQVRSLTLLSPLSATISLGLLYFSTSLLFPSLLTHAITLAGIFFTLGNSLHCPPYLLFALIAYFTSLSGSLTYFSSGHAIIYFGQGYVTQQRWYLVGLVISLLHITVFLTFGLAWWKILGWF</sequence>
<dbReference type="PANTHER" id="PTHR42826">
    <property type="entry name" value="DICARBOXYLATE TRANSPORTER 2.1, CHLOROPLASTIC"/>
    <property type="match status" value="1"/>
</dbReference>
<keyword evidence="5 7" id="KW-1133">Transmembrane helix</keyword>
<feature type="transmembrane region" description="Helical" evidence="7">
    <location>
        <begin position="449"/>
        <end position="471"/>
    </location>
</feature>
<evidence type="ECO:0000313" key="8">
    <source>
        <dbReference type="EMBL" id="RKP15394.1"/>
    </source>
</evidence>
<feature type="transmembrane region" description="Helical" evidence="7">
    <location>
        <begin position="79"/>
        <end position="101"/>
    </location>
</feature>
<keyword evidence="9" id="KW-1185">Reference proteome</keyword>